<keyword evidence="2" id="KW-0808">Transferase</keyword>
<dbReference type="KEGG" id="toy:FO059_07885"/>
<feature type="domain" description="N-acetyltransferase" evidence="1">
    <location>
        <begin position="6"/>
        <end position="92"/>
    </location>
</feature>
<dbReference type="InterPro" id="IPR031165">
    <property type="entry name" value="GNAT_YJDJ"/>
</dbReference>
<evidence type="ECO:0000313" key="3">
    <source>
        <dbReference type="Proteomes" id="UP000317344"/>
    </source>
</evidence>
<dbReference type="PANTHER" id="PTHR31435">
    <property type="entry name" value="PROTEIN NATD1"/>
    <property type="match status" value="1"/>
</dbReference>
<dbReference type="SUPFAM" id="SSF55729">
    <property type="entry name" value="Acyl-CoA N-acyltransferases (Nat)"/>
    <property type="match status" value="1"/>
</dbReference>
<dbReference type="OrthoDB" id="5405911at2"/>
<dbReference type="GO" id="GO:0016740">
    <property type="term" value="F:transferase activity"/>
    <property type="evidence" value="ECO:0007669"/>
    <property type="project" value="UniProtKB-KW"/>
</dbReference>
<dbReference type="Gene3D" id="3.40.630.30">
    <property type="match status" value="1"/>
</dbReference>
<dbReference type="AlphaFoldDB" id="A0A516X2L1"/>
<organism evidence="2 3">
    <name type="scientific">Tomitella fengzijianii</name>
    <dbReference type="NCBI Taxonomy" id="2597660"/>
    <lineage>
        <taxon>Bacteria</taxon>
        <taxon>Bacillati</taxon>
        <taxon>Actinomycetota</taxon>
        <taxon>Actinomycetes</taxon>
        <taxon>Mycobacteriales</taxon>
        <taxon>Tomitella</taxon>
    </lineage>
</organism>
<dbReference type="Proteomes" id="UP000317344">
    <property type="component" value="Chromosome"/>
</dbReference>
<name>A0A516X2L1_9ACTN</name>
<accession>A0A516X2L1</accession>
<dbReference type="InterPro" id="IPR016181">
    <property type="entry name" value="Acyl_CoA_acyltransferase"/>
</dbReference>
<evidence type="ECO:0000313" key="2">
    <source>
        <dbReference type="EMBL" id="QDQ97267.1"/>
    </source>
</evidence>
<dbReference type="EMBL" id="CP041765">
    <property type="protein sequence ID" value="QDQ97267.1"/>
    <property type="molecule type" value="Genomic_DNA"/>
</dbReference>
<dbReference type="Pfam" id="PF14542">
    <property type="entry name" value="Acetyltransf_CG"/>
    <property type="match status" value="1"/>
</dbReference>
<dbReference type="RefSeq" id="WP_143907793.1">
    <property type="nucleotide sequence ID" value="NZ_CP041765.1"/>
</dbReference>
<evidence type="ECO:0000259" key="1">
    <source>
        <dbReference type="PROSITE" id="PS51729"/>
    </source>
</evidence>
<keyword evidence="3" id="KW-1185">Reference proteome</keyword>
<proteinExistence type="predicted"/>
<dbReference type="InterPro" id="IPR045057">
    <property type="entry name" value="Gcn5-rel_NAT"/>
</dbReference>
<sequence length="92" mass="10341">MAHTILHNTDLERFEIYVGEEVGAYADYVDFGDTRNFDHTVTKNRFEGQGLASALIERALDTTRSEGKRVVTSCSFVLGFIEAHPQYNDLVA</sequence>
<reference evidence="2 3" key="2">
    <citation type="submission" date="2019-07" db="EMBL/GenBank/DDBJ databases">
        <authorList>
            <person name="Huang Y."/>
        </authorList>
    </citation>
    <scope>NUCLEOTIDE SEQUENCE [LARGE SCALE GENOMIC DNA]</scope>
    <source>
        <strain evidence="2 3">HY188</strain>
    </source>
</reference>
<gene>
    <name evidence="2" type="ORF">FO059_07885</name>
</gene>
<dbReference type="PANTHER" id="PTHR31435:SF10">
    <property type="entry name" value="BSR4717 PROTEIN"/>
    <property type="match status" value="1"/>
</dbReference>
<protein>
    <submittedName>
        <fullName evidence="2">N-acetyltransferase</fullName>
    </submittedName>
</protein>
<dbReference type="PROSITE" id="PS51729">
    <property type="entry name" value="GNAT_YJDJ"/>
    <property type="match status" value="1"/>
</dbReference>
<reference evidence="2 3" key="1">
    <citation type="submission" date="2019-07" db="EMBL/GenBank/DDBJ databases">
        <title>Tomitella cavernea sp. nov., an actinomycete isolated from soil.</title>
        <authorList>
            <person name="Cheng J."/>
        </authorList>
    </citation>
    <scope>NUCLEOTIDE SEQUENCE [LARGE SCALE GENOMIC DNA]</scope>
    <source>
        <strain evidence="2 3">HY188</strain>
    </source>
</reference>